<feature type="region of interest" description="Disordered" evidence="1">
    <location>
        <begin position="148"/>
        <end position="261"/>
    </location>
</feature>
<proteinExistence type="predicted"/>
<evidence type="ECO:0000259" key="2">
    <source>
        <dbReference type="PROSITE" id="PS50076"/>
    </source>
</evidence>
<evidence type="ECO:0000313" key="5">
    <source>
        <dbReference type="Proteomes" id="UP001152797"/>
    </source>
</evidence>
<dbReference type="EMBL" id="CAMXCT030001946">
    <property type="protein sequence ID" value="CAL4781707.1"/>
    <property type="molecule type" value="Genomic_DNA"/>
</dbReference>
<feature type="region of interest" description="Disordered" evidence="1">
    <location>
        <begin position="605"/>
        <end position="860"/>
    </location>
</feature>
<feature type="compositionally biased region" description="Basic and acidic residues" evidence="1">
    <location>
        <begin position="715"/>
        <end position="731"/>
    </location>
</feature>
<dbReference type="InterPro" id="IPR001623">
    <property type="entry name" value="DnaJ_domain"/>
</dbReference>
<feature type="compositionally biased region" description="Low complexity" evidence="1">
    <location>
        <begin position="634"/>
        <end position="647"/>
    </location>
</feature>
<dbReference type="Gene3D" id="1.10.287.110">
    <property type="entry name" value="DnaJ domain"/>
    <property type="match status" value="1"/>
</dbReference>
<evidence type="ECO:0000256" key="1">
    <source>
        <dbReference type="SAM" id="MobiDB-lite"/>
    </source>
</evidence>
<feature type="compositionally biased region" description="Polar residues" evidence="1">
    <location>
        <begin position="696"/>
        <end position="709"/>
    </location>
</feature>
<dbReference type="InterPro" id="IPR018253">
    <property type="entry name" value="DnaJ_domain_CS"/>
</dbReference>
<feature type="compositionally biased region" description="Basic and acidic residues" evidence="1">
    <location>
        <begin position="233"/>
        <end position="244"/>
    </location>
</feature>
<evidence type="ECO:0000313" key="4">
    <source>
        <dbReference type="EMBL" id="CAL4781707.1"/>
    </source>
</evidence>
<feature type="region of interest" description="Disordered" evidence="1">
    <location>
        <begin position="877"/>
        <end position="901"/>
    </location>
</feature>
<feature type="compositionally biased region" description="Basic and acidic residues" evidence="1">
    <location>
        <begin position="1040"/>
        <end position="1055"/>
    </location>
</feature>
<protein>
    <submittedName>
        <fullName evidence="4">Chaperone protein dnaJ 13 (AtDjB13) (AtJ13)</fullName>
    </submittedName>
</protein>
<dbReference type="EMBL" id="CAMXCT020001946">
    <property type="protein sequence ID" value="CAL1147770.1"/>
    <property type="molecule type" value="Genomic_DNA"/>
</dbReference>
<feature type="compositionally biased region" description="Polar residues" evidence="1">
    <location>
        <begin position="193"/>
        <end position="203"/>
    </location>
</feature>
<feature type="compositionally biased region" description="Basic and acidic residues" evidence="1">
    <location>
        <begin position="743"/>
        <end position="755"/>
    </location>
</feature>
<reference evidence="3" key="1">
    <citation type="submission" date="2022-10" db="EMBL/GenBank/DDBJ databases">
        <authorList>
            <person name="Chen Y."/>
            <person name="Dougan E. K."/>
            <person name="Chan C."/>
            <person name="Rhodes N."/>
            <person name="Thang M."/>
        </authorList>
    </citation>
    <scope>NUCLEOTIDE SEQUENCE</scope>
</reference>
<dbReference type="PROSITE" id="PS50076">
    <property type="entry name" value="DNAJ_2"/>
    <property type="match status" value="1"/>
</dbReference>
<dbReference type="PROSITE" id="PS00636">
    <property type="entry name" value="DNAJ_1"/>
    <property type="match status" value="1"/>
</dbReference>
<name>A0A9P1CMP7_9DINO</name>
<feature type="compositionally biased region" description="Basic and acidic residues" evidence="1">
    <location>
        <begin position="662"/>
        <end position="677"/>
    </location>
</feature>
<gene>
    <name evidence="3" type="ORF">C1SCF055_LOCUS21043</name>
</gene>
<dbReference type="AlphaFoldDB" id="A0A9P1CMP7"/>
<dbReference type="Pfam" id="PF00226">
    <property type="entry name" value="DnaJ"/>
    <property type="match status" value="1"/>
</dbReference>
<feature type="compositionally biased region" description="Basic and acidic residues" evidence="1">
    <location>
        <begin position="148"/>
        <end position="188"/>
    </location>
</feature>
<dbReference type="SMART" id="SM00271">
    <property type="entry name" value="DnaJ"/>
    <property type="match status" value="1"/>
</dbReference>
<dbReference type="OrthoDB" id="10250354at2759"/>
<feature type="compositionally biased region" description="Basic and acidic residues" evidence="1">
    <location>
        <begin position="204"/>
        <end position="219"/>
    </location>
</feature>
<dbReference type="PANTHER" id="PTHR44825">
    <property type="match status" value="1"/>
</dbReference>
<feature type="compositionally biased region" description="Basic residues" evidence="1">
    <location>
        <begin position="944"/>
        <end position="985"/>
    </location>
</feature>
<feature type="compositionally biased region" description="Low complexity" evidence="1">
    <location>
        <begin position="678"/>
        <end position="687"/>
    </location>
</feature>
<dbReference type="CDD" id="cd06257">
    <property type="entry name" value="DnaJ"/>
    <property type="match status" value="1"/>
</dbReference>
<dbReference type="SUPFAM" id="SSF46565">
    <property type="entry name" value="Chaperone J-domain"/>
    <property type="match status" value="1"/>
</dbReference>
<dbReference type="PRINTS" id="PR00625">
    <property type="entry name" value="JDOMAIN"/>
</dbReference>
<organism evidence="3">
    <name type="scientific">Cladocopium goreaui</name>
    <dbReference type="NCBI Taxonomy" id="2562237"/>
    <lineage>
        <taxon>Eukaryota</taxon>
        <taxon>Sar</taxon>
        <taxon>Alveolata</taxon>
        <taxon>Dinophyceae</taxon>
        <taxon>Suessiales</taxon>
        <taxon>Symbiodiniaceae</taxon>
        <taxon>Cladocopium</taxon>
    </lineage>
</organism>
<dbReference type="InterPro" id="IPR036869">
    <property type="entry name" value="J_dom_sf"/>
</dbReference>
<keyword evidence="5" id="KW-1185">Reference proteome</keyword>
<feature type="compositionally biased region" description="Basic and acidic residues" evidence="1">
    <location>
        <begin position="612"/>
        <end position="632"/>
    </location>
</feature>
<feature type="compositionally biased region" description="Polar residues" evidence="1">
    <location>
        <begin position="891"/>
        <end position="901"/>
    </location>
</feature>
<dbReference type="PANTHER" id="PTHR44825:SF1">
    <property type="entry name" value="DNAJ HOMOLOG SUBFAMILY C MEMBER 4"/>
    <property type="match status" value="1"/>
</dbReference>
<reference evidence="4 5" key="2">
    <citation type="submission" date="2024-05" db="EMBL/GenBank/DDBJ databases">
        <authorList>
            <person name="Chen Y."/>
            <person name="Shah S."/>
            <person name="Dougan E. K."/>
            <person name="Thang M."/>
            <person name="Chan C."/>
        </authorList>
    </citation>
    <scope>NUCLEOTIDE SEQUENCE [LARGE SCALE GENOMIC DNA]</scope>
</reference>
<accession>A0A9P1CMP7</accession>
<dbReference type="EMBL" id="CAMXCT010001946">
    <property type="protein sequence ID" value="CAI3994395.1"/>
    <property type="molecule type" value="Genomic_DNA"/>
</dbReference>
<evidence type="ECO:0000313" key="3">
    <source>
        <dbReference type="EMBL" id="CAI3994395.1"/>
    </source>
</evidence>
<feature type="compositionally biased region" description="Pro residues" evidence="1">
    <location>
        <begin position="779"/>
        <end position="789"/>
    </location>
</feature>
<feature type="compositionally biased region" description="Basic and acidic residues" evidence="1">
    <location>
        <begin position="765"/>
        <end position="777"/>
    </location>
</feature>
<feature type="region of interest" description="Disordered" evidence="1">
    <location>
        <begin position="932"/>
        <end position="1055"/>
    </location>
</feature>
<sequence>MGGDSEEGKDDGELQVEYLVEHNKYDDDKLAIPYVTEGRQDQDLLAKEGLRRAFLRRGLLLPNQPIPGRVPAVAAVEAKVMMRGKVARDGVIFVPFIGCYRTETGPWHRGALDEPSKKGLKDYDKVMQSHEAAVRKGIQELDKATQDFREASEKNDEVHKKTQERLERKKRIAEEKAAECRRKGKEEAADAESSLSDEGGSQSEADKGKNKEQKKKIDPQSESESDSSSSSDAGKKEAPGKHDTEEDEGNQFEYPPTWPVQGLDFENDSFWSSTVKDWSELDNTKDDCFNECVRFGNFATDGDDLMYDPPADENAYYFDFTSCLGYSKDAFSEDIKKSMDSGDLSYLFASYDVDIACPDSVLKDCSKELLSQISFGGLSLQTIVCASAIKKLYSKEEWESCNWRKVLATRNAYSGPDWTQVGVSELGWGRCYYVNDGEQLIFGASVQTLLMSFCKSHGKGLPTDVDGADIEMLGDYFSELPVKDLVDMGGFYMHLKKGQGIVIPPLYIVGFVNSFQLRNPPTGEIAEETVGNAKPGTNSIMAERSSCVIVFVEWLRDCKVTSERLLTALSSPIFGQVHDGLKAAWEELAQEAINIINGTHDEMTEDAAVDSSARKDCDLHEKNSDSAKETADRSSSPTNAKSNSSSSGKAAQEAKGSPSQEPKVDKDQEHSEAHTQKVPEQQQPQEKTQQELGHQHTAQQEPTAATSASPEDDREQQTAEAKPEDGNEQKENMSSTPLPTPEAKPEDENHQKEDIPSTPLPPPEAKPEDENKQKEDIPSTPPPAPPSPDTPLRLGEGHPVSQPEAPLNPAPTTPLFSRTDTGLPPSPPSPDDITLSLPPPPEAPEPEPTEPEKPDTRTLYQIIDVDPRANDAELRKAYLQRSKQVHPDKQASGQASTATLEFQKLSNAYNILSNPSKRMEYNFTLNKDLTAPAATSEHGATPKPKQKAKAKAKQRFSPKKRAAKAKPSPKPKAKNKVSPKRKAKGKGCASSPAPPSTPDQKTRKRKVKTPPVHFYPTSDGQTEEFFRSVKEGGGSSSSSKDPKGVKKDMTKKKEK</sequence>
<feature type="domain" description="J" evidence="2">
    <location>
        <begin position="858"/>
        <end position="925"/>
    </location>
</feature>
<dbReference type="InterPro" id="IPR052763">
    <property type="entry name" value="DnaJ_C4"/>
</dbReference>
<comment type="caution">
    <text evidence="3">The sequence shown here is derived from an EMBL/GenBank/DDBJ whole genome shotgun (WGS) entry which is preliminary data.</text>
</comment>
<dbReference type="Proteomes" id="UP001152797">
    <property type="component" value="Unassembled WGS sequence"/>
</dbReference>